<dbReference type="AlphaFoldDB" id="A0A3D9DU85"/>
<dbReference type="RefSeq" id="WP_115854931.1">
    <property type="nucleotide sequence ID" value="NZ_QRDJ01000008.1"/>
</dbReference>
<keyword evidence="1" id="KW-1133">Transmembrane helix</keyword>
<sequence length="225" mass="25209">MCFSASASFTGSAVIAGVGIATLFQVRHQGAWFLAAIPMLFALHQLLEGIVWLGIDGRLESPWPQLAGQLYVFYAQGLLPLVMPVAVWRFLPAGERRRVLPFVLTGLALSLYNLWFLTTLPTDIGQCGHSITYHNPRTREMLVALLYIIATCGALVASRRRWLVIMGLANLAGLSVVALFRMWAFTSVWCFYAALISVMVYWHFRRARMAQGVEEYKQGHHIHQG</sequence>
<feature type="transmembrane region" description="Helical" evidence="1">
    <location>
        <begin position="67"/>
        <end position="87"/>
    </location>
</feature>
<keyword evidence="3" id="KW-1185">Reference proteome</keyword>
<dbReference type="OrthoDB" id="8441457at2"/>
<organism evidence="2 3">
    <name type="scientific">Kushneria indalinina DSM 14324</name>
    <dbReference type="NCBI Taxonomy" id="1122140"/>
    <lineage>
        <taxon>Bacteria</taxon>
        <taxon>Pseudomonadati</taxon>
        <taxon>Pseudomonadota</taxon>
        <taxon>Gammaproteobacteria</taxon>
        <taxon>Oceanospirillales</taxon>
        <taxon>Halomonadaceae</taxon>
        <taxon>Kushneria</taxon>
    </lineage>
</organism>
<feature type="transmembrane region" description="Helical" evidence="1">
    <location>
        <begin position="31"/>
        <end position="55"/>
    </location>
</feature>
<feature type="transmembrane region" description="Helical" evidence="1">
    <location>
        <begin position="186"/>
        <end position="204"/>
    </location>
</feature>
<dbReference type="Proteomes" id="UP000256334">
    <property type="component" value="Unassembled WGS sequence"/>
</dbReference>
<comment type="caution">
    <text evidence="2">The sequence shown here is derived from an EMBL/GenBank/DDBJ whole genome shotgun (WGS) entry which is preliminary data.</text>
</comment>
<dbReference type="EMBL" id="QRDJ01000008">
    <property type="protein sequence ID" value="REC94350.1"/>
    <property type="molecule type" value="Genomic_DNA"/>
</dbReference>
<feature type="transmembrane region" description="Helical" evidence="1">
    <location>
        <begin position="162"/>
        <end position="180"/>
    </location>
</feature>
<feature type="transmembrane region" description="Helical" evidence="1">
    <location>
        <begin position="6"/>
        <end position="24"/>
    </location>
</feature>
<keyword evidence="1" id="KW-0812">Transmembrane</keyword>
<accession>A0A3D9DU85</accession>
<name>A0A3D9DU85_9GAMM</name>
<protein>
    <submittedName>
        <fullName evidence="2">Uncharacterized protein</fullName>
    </submittedName>
</protein>
<dbReference type="InterPro" id="IPR046737">
    <property type="entry name" value="DUF6629"/>
</dbReference>
<proteinExistence type="predicted"/>
<evidence type="ECO:0000313" key="3">
    <source>
        <dbReference type="Proteomes" id="UP000256334"/>
    </source>
</evidence>
<evidence type="ECO:0000313" key="2">
    <source>
        <dbReference type="EMBL" id="REC94350.1"/>
    </source>
</evidence>
<keyword evidence="1" id="KW-0472">Membrane</keyword>
<gene>
    <name evidence="2" type="ORF">C8D72_2721</name>
</gene>
<evidence type="ECO:0000256" key="1">
    <source>
        <dbReference type="SAM" id="Phobius"/>
    </source>
</evidence>
<dbReference type="Pfam" id="PF20334">
    <property type="entry name" value="DUF6629"/>
    <property type="match status" value="1"/>
</dbReference>
<reference evidence="2 3" key="1">
    <citation type="submission" date="2018-07" db="EMBL/GenBank/DDBJ databases">
        <title>Genomic Encyclopedia of Type Strains, Phase IV (KMG-IV): sequencing the most valuable type-strain genomes for metagenomic binning, comparative biology and taxonomic classification.</title>
        <authorList>
            <person name="Goeker M."/>
        </authorList>
    </citation>
    <scope>NUCLEOTIDE SEQUENCE [LARGE SCALE GENOMIC DNA]</scope>
    <source>
        <strain evidence="2 3">DSM 14324</strain>
    </source>
</reference>
<feature type="transmembrane region" description="Helical" evidence="1">
    <location>
        <begin position="138"/>
        <end position="157"/>
    </location>
</feature>
<feature type="transmembrane region" description="Helical" evidence="1">
    <location>
        <begin position="99"/>
        <end position="118"/>
    </location>
</feature>